<reference evidence="2" key="1">
    <citation type="submission" date="2017-08" db="EMBL/GenBank/DDBJ databases">
        <authorList>
            <person name="Polle J.E."/>
            <person name="Barry K."/>
            <person name="Cushman J."/>
            <person name="Schmutz J."/>
            <person name="Tran D."/>
            <person name="Hathwaick L.T."/>
            <person name="Yim W.C."/>
            <person name="Jenkins J."/>
            <person name="Mckie-Krisberg Z.M."/>
            <person name="Prochnik S."/>
            <person name="Lindquist E."/>
            <person name="Dockter R.B."/>
            <person name="Adam C."/>
            <person name="Molina H."/>
            <person name="Bunkerborg J."/>
            <person name="Jin E."/>
            <person name="Buchheim M."/>
            <person name="Magnuson J."/>
        </authorList>
    </citation>
    <scope>NUCLEOTIDE SEQUENCE</scope>
    <source>
        <strain evidence="2">CCAP 19/18</strain>
    </source>
</reference>
<feature type="compositionally biased region" description="Low complexity" evidence="1">
    <location>
        <begin position="237"/>
        <end position="257"/>
    </location>
</feature>
<comment type="caution">
    <text evidence="2">The sequence shown here is derived from an EMBL/GenBank/DDBJ whole genome shotgun (WGS) entry which is preliminary data.</text>
</comment>
<dbReference type="PANTHER" id="PTHR36846:SF1">
    <property type="entry name" value="PROTEIN VIAA"/>
    <property type="match status" value="1"/>
</dbReference>
<dbReference type="EMBL" id="MU069453">
    <property type="protein sequence ID" value="KAF5842865.1"/>
    <property type="molecule type" value="Genomic_DNA"/>
</dbReference>
<feature type="compositionally biased region" description="Basic and acidic residues" evidence="1">
    <location>
        <begin position="300"/>
        <end position="314"/>
    </location>
</feature>
<gene>
    <name evidence="2" type="ORF">DUNSADRAFT_4324</name>
</gene>
<proteinExistence type="predicted"/>
<feature type="compositionally biased region" description="Basic and acidic residues" evidence="1">
    <location>
        <begin position="420"/>
        <end position="429"/>
    </location>
</feature>
<protein>
    <recommendedName>
        <fullName evidence="4">VWFA domain-containing protein</fullName>
    </recommendedName>
</protein>
<evidence type="ECO:0000313" key="2">
    <source>
        <dbReference type="EMBL" id="KAF5842865.1"/>
    </source>
</evidence>
<dbReference type="InterPro" id="IPR036465">
    <property type="entry name" value="vWFA_dom_sf"/>
</dbReference>
<feature type="compositionally biased region" description="Low complexity" evidence="1">
    <location>
        <begin position="205"/>
        <end position="228"/>
    </location>
</feature>
<dbReference type="SUPFAM" id="SSF53300">
    <property type="entry name" value="vWA-like"/>
    <property type="match status" value="1"/>
</dbReference>
<sequence length="642" mass="71343">MLCKHSCALLPAHGPRASPSSINKQCVPHTILLKPGGVSHVLSEKRAPTILGRPLSLAPPISLATCAQKEDRGNEAAGSETADSSSIPFSREILGPGWSNQARLSDDMLQTIIELPGTKGMFDLRDRADALSAWKLALQKGTLPKIDTLNWPQEPFKSKFVEALQNLEMPRFTRRYPAILNTLMKQMLGLVQDFEAGMQEAENKQQQQQQQQQRQQQQQQQQQSGESQGSEEGESGESGSSESQDGDQQGGEMSQEQMEQAIEEAMKNGNQGNPKEGQQGQQLNVQLQGQEGEAGQSGDKQMEESIKEQMEKLSQDIVDNFQQQMQQVMENLDKGEMAFDDLNALLEGTEGFDSTRGTWRRSGWKELDELRRVLEVCPELRELVRQLGRGGGKGPLRRAPEEIEARGYPPGVIRSPLQPEEVHGLSRSDDLSRMLPSEMAMMAHGWPRKAPKSEESRASRSGMSISSTDSDEECEEYYLPGAHAARSLHRGARETVAKALALECLRGAHRQQRPCYLYAFSGPMEVQELDLRVNADSLDYLLEFLSCSFSGGTDVDAPLKLSLNRMGHEEWEQADILMVTDGEIPSPDDSIINIIDHMHKEKGLEVHGLMVSSNKSDAMQKLCTHLHTFKSWTAVGGQDYMY</sequence>
<name>A0ABQ7H7P5_DUNSA</name>
<evidence type="ECO:0000313" key="3">
    <source>
        <dbReference type="Proteomes" id="UP000815325"/>
    </source>
</evidence>
<dbReference type="Proteomes" id="UP000815325">
    <property type="component" value="Unassembled WGS sequence"/>
</dbReference>
<feature type="region of interest" description="Disordered" evidence="1">
    <location>
        <begin position="69"/>
        <end position="90"/>
    </location>
</feature>
<dbReference type="PANTHER" id="PTHR36846">
    <property type="entry name" value="PROTEIN VIAA"/>
    <property type="match status" value="1"/>
</dbReference>
<feature type="region of interest" description="Disordered" evidence="1">
    <location>
        <begin position="288"/>
        <end position="314"/>
    </location>
</feature>
<organism evidence="2 3">
    <name type="scientific">Dunaliella salina</name>
    <name type="common">Green alga</name>
    <name type="synonym">Protococcus salinus</name>
    <dbReference type="NCBI Taxonomy" id="3046"/>
    <lineage>
        <taxon>Eukaryota</taxon>
        <taxon>Viridiplantae</taxon>
        <taxon>Chlorophyta</taxon>
        <taxon>core chlorophytes</taxon>
        <taxon>Chlorophyceae</taxon>
        <taxon>CS clade</taxon>
        <taxon>Chlamydomonadales</taxon>
        <taxon>Dunaliellaceae</taxon>
        <taxon>Dunaliella</taxon>
    </lineage>
</organism>
<accession>A0ABQ7H7P5</accession>
<feature type="region of interest" description="Disordered" evidence="1">
    <location>
        <begin position="442"/>
        <end position="470"/>
    </location>
</feature>
<feature type="region of interest" description="Disordered" evidence="1">
    <location>
        <begin position="199"/>
        <end position="257"/>
    </location>
</feature>
<feature type="region of interest" description="Disordered" evidence="1">
    <location>
        <begin position="407"/>
        <end position="429"/>
    </location>
</feature>
<evidence type="ECO:0000256" key="1">
    <source>
        <dbReference type="SAM" id="MobiDB-lite"/>
    </source>
</evidence>
<keyword evidence="3" id="KW-1185">Reference proteome</keyword>
<evidence type="ECO:0008006" key="4">
    <source>
        <dbReference type="Google" id="ProtNLM"/>
    </source>
</evidence>